<dbReference type="AlphaFoldDB" id="E4MQA5"/>
<name>E4MQA5_CAPOC</name>
<organism evidence="2 3">
    <name type="scientific">Capnocytophaga ochracea F0287</name>
    <dbReference type="NCBI Taxonomy" id="873517"/>
    <lineage>
        <taxon>Bacteria</taxon>
        <taxon>Pseudomonadati</taxon>
        <taxon>Bacteroidota</taxon>
        <taxon>Flavobacteriia</taxon>
        <taxon>Flavobacteriales</taxon>
        <taxon>Flavobacteriaceae</taxon>
        <taxon>Capnocytophaga</taxon>
    </lineage>
</organism>
<sequence length="262" mass="30513">MIFKPTEYNMKIHSLYGKKVKELYEQWWDKISTSKNITKYSKELEAYRQSLQPGDIALLGCLTEGGQGLATANNGKYIAIRKSTKWAKNILESRPKKLLEVVKRYKTAVKVANEEEAKDYLAALSEEQIAILFDELKEKFGRDIFGQGYIYRLIEDDEMADVETLTQDEKDNGILLNSYFIFHYKRNFINSSSAAFQINDARQISIIIPTEKELKEFEELFNWAFEIKKTITDEKISLDNLEMQLLEIQEKLDTIVNELYSI</sequence>
<gene>
    <name evidence="2" type="ORF">HMPREF1977_0565</name>
</gene>
<dbReference type="Proteomes" id="UP000005391">
    <property type="component" value="Unassembled WGS sequence"/>
</dbReference>
<dbReference type="HOGENOM" id="CLU_1060457_0_0_10"/>
<proteinExistence type="predicted"/>
<reference evidence="2 3" key="1">
    <citation type="submission" date="2010-10" db="EMBL/GenBank/DDBJ databases">
        <authorList>
            <person name="Muzny D."/>
            <person name="Qin X."/>
            <person name="Deng J."/>
            <person name="Jiang H."/>
            <person name="Liu Y."/>
            <person name="Qu J."/>
            <person name="Song X.-Z."/>
            <person name="Zhang L."/>
            <person name="Thornton R."/>
            <person name="Coyle M."/>
            <person name="Francisco L."/>
            <person name="Jackson L."/>
            <person name="Javaid M."/>
            <person name="Korchina V."/>
            <person name="Kovar C."/>
            <person name="Mata R."/>
            <person name="Mathew T."/>
            <person name="Ngo R."/>
            <person name="Nguyen L."/>
            <person name="Nguyen N."/>
            <person name="Okwuonu G."/>
            <person name="Ongeri F."/>
            <person name="Pham C."/>
            <person name="Simmons D."/>
            <person name="Wilczek-Boney K."/>
            <person name="Hale W."/>
            <person name="Jakkamsetti A."/>
            <person name="Pham P."/>
            <person name="Ruth R."/>
            <person name="San Lucas F."/>
            <person name="Warren J."/>
            <person name="Zhang J."/>
            <person name="Zhao Z."/>
            <person name="Zhou C."/>
            <person name="Zhu D."/>
            <person name="Lee S."/>
            <person name="Bess C."/>
            <person name="Blankenburg K."/>
            <person name="Forbes L."/>
            <person name="Fu Q."/>
            <person name="Gubbala S."/>
            <person name="Hirani K."/>
            <person name="Jayaseelan J.C."/>
            <person name="Lara F."/>
            <person name="Munidasa M."/>
            <person name="Palculict T."/>
            <person name="Patil S."/>
            <person name="Pu L.-L."/>
            <person name="Saada N."/>
            <person name="Tang L."/>
            <person name="Weissenberger G."/>
            <person name="Zhu Y."/>
            <person name="Hemphill L."/>
            <person name="Shang Y."/>
            <person name="Youmans B."/>
            <person name="Ayvaz T."/>
            <person name="Ross M."/>
            <person name="Santibanez J."/>
            <person name="Aqrawi P."/>
            <person name="Gross S."/>
            <person name="Joshi V."/>
            <person name="Fowler G."/>
            <person name="Nazareth L."/>
            <person name="Reid J."/>
            <person name="Worley K."/>
            <person name="Petrosino J."/>
            <person name="Highlander S."/>
            <person name="Gibbs R."/>
        </authorList>
    </citation>
    <scope>NUCLEOTIDE SEQUENCE [LARGE SCALE GENOMIC DNA]</scope>
    <source>
        <strain evidence="2 3">F0287</strain>
    </source>
</reference>
<feature type="coiled-coil region" evidence="1">
    <location>
        <begin position="231"/>
        <end position="258"/>
    </location>
</feature>
<dbReference type="EMBL" id="AEOH01000014">
    <property type="protein sequence ID" value="EFS98137.1"/>
    <property type="molecule type" value="Genomic_DNA"/>
</dbReference>
<comment type="caution">
    <text evidence="2">The sequence shown here is derived from an EMBL/GenBank/DDBJ whole genome shotgun (WGS) entry which is preliminary data.</text>
</comment>
<keyword evidence="1" id="KW-0175">Coiled coil</keyword>
<accession>E4MQA5</accession>
<evidence type="ECO:0000256" key="1">
    <source>
        <dbReference type="SAM" id="Coils"/>
    </source>
</evidence>
<dbReference type="eggNOG" id="COG0827">
    <property type="taxonomic scope" value="Bacteria"/>
</dbReference>
<protein>
    <submittedName>
        <fullName evidence="2">Uncharacterized protein</fullName>
    </submittedName>
</protein>
<evidence type="ECO:0000313" key="2">
    <source>
        <dbReference type="EMBL" id="EFS98137.1"/>
    </source>
</evidence>
<evidence type="ECO:0000313" key="3">
    <source>
        <dbReference type="Proteomes" id="UP000005391"/>
    </source>
</evidence>